<dbReference type="OMA" id="FETHGWK"/>
<name>K3WCI3_GLOUD</name>
<keyword evidence="2" id="KW-1185">Reference proteome</keyword>
<sequence length="86" mass="9854">MDAASLWYALQTFVERNGWRLLGAAVVLHVARRKYREYAQRAHAQRALAAANDPSRVAVLQRETARIREAQQTRLAQTQVPVKKKK</sequence>
<accession>K3WCI3</accession>
<dbReference type="InParanoid" id="K3WCI3"/>
<proteinExistence type="predicted"/>
<protein>
    <submittedName>
        <fullName evidence="1">Uncharacterized protein</fullName>
    </submittedName>
</protein>
<dbReference type="EnsemblProtists" id="PYU1_T002674">
    <property type="protein sequence ID" value="PYU1_T002674"/>
    <property type="gene ID" value="PYU1_G002671"/>
</dbReference>
<organism evidence="1 2">
    <name type="scientific">Globisporangium ultimum (strain ATCC 200006 / CBS 805.95 / DAOM BR144)</name>
    <name type="common">Pythium ultimum</name>
    <dbReference type="NCBI Taxonomy" id="431595"/>
    <lineage>
        <taxon>Eukaryota</taxon>
        <taxon>Sar</taxon>
        <taxon>Stramenopiles</taxon>
        <taxon>Oomycota</taxon>
        <taxon>Peronosporomycetes</taxon>
        <taxon>Pythiales</taxon>
        <taxon>Pythiaceae</taxon>
        <taxon>Globisporangium</taxon>
    </lineage>
</organism>
<dbReference type="HOGENOM" id="CLU_187214_0_0_1"/>
<dbReference type="VEuPathDB" id="FungiDB:PYU1_G002671"/>
<reference evidence="2" key="2">
    <citation type="submission" date="2010-04" db="EMBL/GenBank/DDBJ databases">
        <authorList>
            <person name="Buell R."/>
            <person name="Hamilton J."/>
            <person name="Hostetler J."/>
        </authorList>
    </citation>
    <scope>NUCLEOTIDE SEQUENCE [LARGE SCALE GENOMIC DNA]</scope>
    <source>
        <strain evidence="2">DAOM:BR144</strain>
    </source>
</reference>
<dbReference type="Proteomes" id="UP000019132">
    <property type="component" value="Unassembled WGS sequence"/>
</dbReference>
<evidence type="ECO:0000313" key="2">
    <source>
        <dbReference type="Proteomes" id="UP000019132"/>
    </source>
</evidence>
<evidence type="ECO:0000313" key="1">
    <source>
        <dbReference type="EnsemblProtists" id="PYU1_T002674"/>
    </source>
</evidence>
<reference evidence="1" key="3">
    <citation type="submission" date="2015-02" db="UniProtKB">
        <authorList>
            <consortium name="EnsemblProtists"/>
        </authorList>
    </citation>
    <scope>IDENTIFICATION</scope>
    <source>
        <strain evidence="1">DAOM BR144</strain>
    </source>
</reference>
<dbReference type="AlphaFoldDB" id="K3WCI3"/>
<dbReference type="EMBL" id="GL376628">
    <property type="status" value="NOT_ANNOTATED_CDS"/>
    <property type="molecule type" value="Genomic_DNA"/>
</dbReference>
<reference evidence="2" key="1">
    <citation type="journal article" date="2010" name="Genome Biol.">
        <title>Genome sequence of the necrotrophic plant pathogen Pythium ultimum reveals original pathogenicity mechanisms and effector repertoire.</title>
        <authorList>
            <person name="Levesque C.A."/>
            <person name="Brouwer H."/>
            <person name="Cano L."/>
            <person name="Hamilton J.P."/>
            <person name="Holt C."/>
            <person name="Huitema E."/>
            <person name="Raffaele S."/>
            <person name="Robideau G.P."/>
            <person name="Thines M."/>
            <person name="Win J."/>
            <person name="Zerillo M.M."/>
            <person name="Beakes G.W."/>
            <person name="Boore J.L."/>
            <person name="Busam D."/>
            <person name="Dumas B."/>
            <person name="Ferriera S."/>
            <person name="Fuerstenberg S.I."/>
            <person name="Gachon C.M."/>
            <person name="Gaulin E."/>
            <person name="Govers F."/>
            <person name="Grenville-Briggs L."/>
            <person name="Horner N."/>
            <person name="Hostetler J."/>
            <person name="Jiang R.H."/>
            <person name="Johnson J."/>
            <person name="Krajaejun T."/>
            <person name="Lin H."/>
            <person name="Meijer H.J."/>
            <person name="Moore B."/>
            <person name="Morris P."/>
            <person name="Phuntmart V."/>
            <person name="Puiu D."/>
            <person name="Shetty J."/>
            <person name="Stajich J.E."/>
            <person name="Tripathy S."/>
            <person name="Wawra S."/>
            <person name="van West P."/>
            <person name="Whitty B.R."/>
            <person name="Coutinho P.M."/>
            <person name="Henrissat B."/>
            <person name="Martin F."/>
            <person name="Thomas P.D."/>
            <person name="Tyler B.M."/>
            <person name="De Vries R.P."/>
            <person name="Kamoun S."/>
            <person name="Yandell M."/>
            <person name="Tisserat N."/>
            <person name="Buell C.R."/>
        </authorList>
    </citation>
    <scope>NUCLEOTIDE SEQUENCE</scope>
    <source>
        <strain evidence="2">DAOM:BR144</strain>
    </source>
</reference>
<dbReference type="eggNOG" id="ENOG502SZ3C">
    <property type="taxonomic scope" value="Eukaryota"/>
</dbReference>